<organism evidence="1 2">
    <name type="scientific">Zea mays</name>
    <name type="common">Maize</name>
    <dbReference type="NCBI Taxonomy" id="4577"/>
    <lineage>
        <taxon>Eukaryota</taxon>
        <taxon>Viridiplantae</taxon>
        <taxon>Streptophyta</taxon>
        <taxon>Embryophyta</taxon>
        <taxon>Tracheophyta</taxon>
        <taxon>Spermatophyta</taxon>
        <taxon>Magnoliopsida</taxon>
        <taxon>Liliopsida</taxon>
        <taxon>Poales</taxon>
        <taxon>Poaceae</taxon>
        <taxon>PACMAD clade</taxon>
        <taxon>Panicoideae</taxon>
        <taxon>Andropogonodae</taxon>
        <taxon>Andropogoneae</taxon>
        <taxon>Tripsacinae</taxon>
        <taxon>Zea</taxon>
    </lineage>
</organism>
<dbReference type="AlphaFoldDB" id="A0A804MNM9"/>
<protein>
    <submittedName>
        <fullName evidence="1">Uncharacterized protein</fullName>
    </submittedName>
</protein>
<reference evidence="1" key="2">
    <citation type="submission" date="2019-07" db="EMBL/GenBank/DDBJ databases">
        <authorList>
            <person name="Seetharam A."/>
            <person name="Woodhouse M."/>
            <person name="Cannon E."/>
        </authorList>
    </citation>
    <scope>NUCLEOTIDE SEQUENCE [LARGE SCALE GENOMIC DNA]</scope>
    <source>
        <strain evidence="1">cv. B73</strain>
    </source>
</reference>
<reference evidence="1" key="3">
    <citation type="submission" date="2021-05" db="UniProtKB">
        <authorList>
            <consortium name="EnsemblPlants"/>
        </authorList>
    </citation>
    <scope>IDENTIFICATION</scope>
    <source>
        <strain evidence="1">cv. B73</strain>
    </source>
</reference>
<reference evidence="2" key="1">
    <citation type="submission" date="2015-12" db="EMBL/GenBank/DDBJ databases">
        <title>Update maize B73 reference genome by single molecule sequencing technologies.</title>
        <authorList>
            <consortium name="Maize Genome Sequencing Project"/>
            <person name="Ware D."/>
        </authorList>
    </citation>
    <scope>NUCLEOTIDE SEQUENCE [LARGE SCALE GENOMIC DNA]</scope>
    <source>
        <strain evidence="2">cv. B73</strain>
    </source>
</reference>
<dbReference type="Gramene" id="Zm00001eb100320_T001">
    <property type="protein sequence ID" value="Zm00001eb100320_P001"/>
    <property type="gene ID" value="Zm00001eb100320"/>
</dbReference>
<evidence type="ECO:0000313" key="2">
    <source>
        <dbReference type="Proteomes" id="UP000007305"/>
    </source>
</evidence>
<dbReference type="InParanoid" id="A0A804MNM9"/>
<keyword evidence="2" id="KW-1185">Reference proteome</keyword>
<proteinExistence type="predicted"/>
<dbReference type="EnsemblPlants" id="Zm00001eb100320_T001">
    <property type="protein sequence ID" value="Zm00001eb100320_P001"/>
    <property type="gene ID" value="Zm00001eb100320"/>
</dbReference>
<name>A0A804MNM9_MAIZE</name>
<evidence type="ECO:0000313" key="1">
    <source>
        <dbReference type="EnsemblPlants" id="Zm00001eb100320_P001"/>
    </source>
</evidence>
<sequence>MLEMKSENTIQTFTLVPLDNHMLNNVWVHLRSHMDNFVIMPCHIVIHYDSWDNKAQKDNFCTISGWITGPTTTTTKPFRMDNRTSIAQVYPCERITAQFRKSTIGH</sequence>
<dbReference type="Proteomes" id="UP000007305">
    <property type="component" value="Chromosome 2"/>
</dbReference>
<accession>A0A804MNM9</accession>